<gene>
    <name evidence="4" type="ORF">C8J25_102172</name>
</gene>
<comment type="cofactor">
    <cofactor evidence="1">
        <name>Mg(2+)</name>
        <dbReference type="ChEBI" id="CHEBI:18420"/>
    </cofactor>
</comment>
<comment type="caution">
    <text evidence="4">The sequence shown here is derived from an EMBL/GenBank/DDBJ whole genome shotgun (WGS) entry which is preliminary data.</text>
</comment>
<dbReference type="SUPFAM" id="SSF55811">
    <property type="entry name" value="Nudix"/>
    <property type="match status" value="1"/>
</dbReference>
<dbReference type="GO" id="GO:0016787">
    <property type="term" value="F:hydrolase activity"/>
    <property type="evidence" value="ECO:0007669"/>
    <property type="project" value="UniProtKB-KW"/>
</dbReference>
<dbReference type="Pfam" id="PF00293">
    <property type="entry name" value="NUDIX"/>
    <property type="match status" value="1"/>
</dbReference>
<dbReference type="InterPro" id="IPR015797">
    <property type="entry name" value="NUDIX_hydrolase-like_dom_sf"/>
</dbReference>
<dbReference type="EMBL" id="QAYE01000002">
    <property type="protein sequence ID" value="PTW48083.1"/>
    <property type="molecule type" value="Genomic_DNA"/>
</dbReference>
<keyword evidence="2" id="KW-0378">Hydrolase</keyword>
<dbReference type="Gene3D" id="3.90.79.10">
    <property type="entry name" value="Nucleoside Triphosphate Pyrophosphohydrolase"/>
    <property type="match status" value="1"/>
</dbReference>
<sequence length="155" mass="17082">MGVRHRLIGMAAKLVWRIARPRTIGVRALLLDRDGRVALVRHTYADHWYLPGGGVKRGESIAAALMRELAEEVVIADPVIERVLGVYHSRGEGKDDHIVIFVVRTAASGVLARADLQEIEQAGWFPLGDLPETTLPATRRRIAEYQQGAIGTGAW</sequence>
<dbReference type="PANTHER" id="PTHR43046">
    <property type="entry name" value="GDP-MANNOSE MANNOSYL HYDROLASE"/>
    <property type="match status" value="1"/>
</dbReference>
<evidence type="ECO:0000256" key="2">
    <source>
        <dbReference type="ARBA" id="ARBA00022801"/>
    </source>
</evidence>
<proteinExistence type="predicted"/>
<evidence type="ECO:0000256" key="1">
    <source>
        <dbReference type="ARBA" id="ARBA00001946"/>
    </source>
</evidence>
<dbReference type="PANTHER" id="PTHR43046:SF2">
    <property type="entry name" value="8-OXO-DGTP DIPHOSPHATASE-RELATED"/>
    <property type="match status" value="1"/>
</dbReference>
<dbReference type="Proteomes" id="UP000244013">
    <property type="component" value="Unassembled WGS sequence"/>
</dbReference>
<accession>A0A2T5U996</accession>
<protein>
    <submittedName>
        <fullName evidence="4">ADP-ribose pyrophosphatase YjhB (NUDIX family)</fullName>
    </submittedName>
</protein>
<dbReference type="PROSITE" id="PS51462">
    <property type="entry name" value="NUDIX"/>
    <property type="match status" value="1"/>
</dbReference>
<organism evidence="4 5">
    <name type="scientific">Sphingomonas faeni</name>
    <dbReference type="NCBI Taxonomy" id="185950"/>
    <lineage>
        <taxon>Bacteria</taxon>
        <taxon>Pseudomonadati</taxon>
        <taxon>Pseudomonadota</taxon>
        <taxon>Alphaproteobacteria</taxon>
        <taxon>Sphingomonadales</taxon>
        <taxon>Sphingomonadaceae</taxon>
        <taxon>Sphingomonas</taxon>
    </lineage>
</organism>
<feature type="domain" description="Nudix hydrolase" evidence="3">
    <location>
        <begin position="21"/>
        <end position="148"/>
    </location>
</feature>
<evidence type="ECO:0000259" key="3">
    <source>
        <dbReference type="PROSITE" id="PS51462"/>
    </source>
</evidence>
<reference evidence="4 5" key="1">
    <citation type="submission" date="2018-04" db="EMBL/GenBank/DDBJ databases">
        <title>Genomic Encyclopedia of Type Strains, Phase III (KMG-III): the genomes of soil and plant-associated and newly described type strains.</title>
        <authorList>
            <person name="Whitman W."/>
        </authorList>
    </citation>
    <scope>NUCLEOTIDE SEQUENCE [LARGE SCALE GENOMIC DNA]</scope>
    <source>
        <strain evidence="4 5">MA-olki</strain>
    </source>
</reference>
<dbReference type="AlphaFoldDB" id="A0A2T5U996"/>
<evidence type="ECO:0000313" key="5">
    <source>
        <dbReference type="Proteomes" id="UP000244013"/>
    </source>
</evidence>
<evidence type="ECO:0000313" key="4">
    <source>
        <dbReference type="EMBL" id="PTW48083.1"/>
    </source>
</evidence>
<dbReference type="InterPro" id="IPR000086">
    <property type="entry name" value="NUDIX_hydrolase_dom"/>
</dbReference>
<name>A0A2T5U996_9SPHN</name>